<gene>
    <name evidence="1" type="ORF">NZK81_12420</name>
</gene>
<dbReference type="Proteomes" id="UP001165583">
    <property type="component" value="Unassembled WGS sequence"/>
</dbReference>
<evidence type="ECO:0000313" key="1">
    <source>
        <dbReference type="EMBL" id="MCT2400360.1"/>
    </source>
</evidence>
<organism evidence="1 2">
    <name type="scientific">Novosphingobium mangrovi</name>
    <name type="common">ex Huang et al. 2023</name>
    <dbReference type="NCBI Taxonomy" id="2976432"/>
    <lineage>
        <taxon>Bacteria</taxon>
        <taxon>Pseudomonadati</taxon>
        <taxon>Pseudomonadota</taxon>
        <taxon>Alphaproteobacteria</taxon>
        <taxon>Sphingomonadales</taxon>
        <taxon>Sphingomonadaceae</taxon>
        <taxon>Novosphingobium</taxon>
    </lineage>
</organism>
<reference evidence="1" key="1">
    <citation type="submission" date="2022-09" db="EMBL/GenBank/DDBJ databases">
        <title>Novosphingobium sp. Nov., a polycyclic aromatic hydrocarbon-degrading bacterium isolated form mangrove sediments in HongKong.</title>
        <authorList>
            <person name="Hu Z."/>
        </authorList>
    </citation>
    <scope>NUCLEOTIDE SEQUENCE</scope>
    <source>
        <strain evidence="1">HK4-1</strain>
    </source>
</reference>
<protein>
    <submittedName>
        <fullName evidence="1">Uncharacterized protein</fullName>
    </submittedName>
</protein>
<name>A0ABT2I6C0_9SPHN</name>
<comment type="caution">
    <text evidence="1">The sequence shown here is derived from an EMBL/GenBank/DDBJ whole genome shotgun (WGS) entry which is preliminary data.</text>
</comment>
<keyword evidence="2" id="KW-1185">Reference proteome</keyword>
<sequence length="119" mass="13263">MVRNLHIERQKADGEPSAITLEEWTEAVDHVEGVRMANGDAHASNPRNEHIVVLPNRGGDAEVFREDCERWLRALFWTPDGTVRFAEPEMKDDPVLTLARSLAGELGAHVYDDKGKACG</sequence>
<dbReference type="RefSeq" id="WP_260046412.1">
    <property type="nucleotide sequence ID" value="NZ_JANZXA010000008.1"/>
</dbReference>
<dbReference type="EMBL" id="JANZXA010000008">
    <property type="protein sequence ID" value="MCT2400360.1"/>
    <property type="molecule type" value="Genomic_DNA"/>
</dbReference>
<accession>A0ABT2I6C0</accession>
<evidence type="ECO:0000313" key="2">
    <source>
        <dbReference type="Proteomes" id="UP001165583"/>
    </source>
</evidence>
<proteinExistence type="predicted"/>